<keyword evidence="3" id="KW-0732">Signal</keyword>
<evidence type="ECO:0008006" key="6">
    <source>
        <dbReference type="Google" id="ProtNLM"/>
    </source>
</evidence>
<organism evidence="4 5">
    <name type="scientific">Ceutorhynchus assimilis</name>
    <name type="common">cabbage seed weevil</name>
    <dbReference type="NCBI Taxonomy" id="467358"/>
    <lineage>
        <taxon>Eukaryota</taxon>
        <taxon>Metazoa</taxon>
        <taxon>Ecdysozoa</taxon>
        <taxon>Arthropoda</taxon>
        <taxon>Hexapoda</taxon>
        <taxon>Insecta</taxon>
        <taxon>Pterygota</taxon>
        <taxon>Neoptera</taxon>
        <taxon>Endopterygota</taxon>
        <taxon>Coleoptera</taxon>
        <taxon>Polyphaga</taxon>
        <taxon>Cucujiformia</taxon>
        <taxon>Curculionidae</taxon>
        <taxon>Ceutorhynchinae</taxon>
        <taxon>Ceutorhynchus</taxon>
    </lineage>
</organism>
<evidence type="ECO:0000313" key="5">
    <source>
        <dbReference type="Proteomes" id="UP001152799"/>
    </source>
</evidence>
<keyword evidence="2" id="KW-1133">Transmembrane helix</keyword>
<dbReference type="Pfam" id="PF07898">
    <property type="entry name" value="DUF1676"/>
    <property type="match status" value="1"/>
</dbReference>
<evidence type="ECO:0000256" key="1">
    <source>
        <dbReference type="SAM" id="MobiDB-lite"/>
    </source>
</evidence>
<proteinExistence type="predicted"/>
<feature type="compositionally biased region" description="Gly residues" evidence="1">
    <location>
        <begin position="141"/>
        <end position="156"/>
    </location>
</feature>
<feature type="signal peptide" evidence="3">
    <location>
        <begin position="1"/>
        <end position="19"/>
    </location>
</feature>
<dbReference type="InterPro" id="IPR012464">
    <property type="entry name" value="DUF1676"/>
</dbReference>
<dbReference type="EMBL" id="OU892277">
    <property type="protein sequence ID" value="CAG9760718.1"/>
    <property type="molecule type" value="Genomic_DNA"/>
</dbReference>
<gene>
    <name evidence="4" type="ORF">CEUTPL_LOCUS1439</name>
</gene>
<feature type="chain" id="PRO_5040142430" description="Osiris 9" evidence="3">
    <location>
        <begin position="20"/>
        <end position="257"/>
    </location>
</feature>
<dbReference type="PROSITE" id="PS51257">
    <property type="entry name" value="PROKAR_LIPOPROTEIN"/>
    <property type="match status" value="1"/>
</dbReference>
<keyword evidence="2" id="KW-0812">Transmembrane</keyword>
<keyword evidence="2" id="KW-0472">Membrane</keyword>
<feature type="transmembrane region" description="Helical" evidence="2">
    <location>
        <begin position="172"/>
        <end position="205"/>
    </location>
</feature>
<dbReference type="AlphaFoldDB" id="A0A9N9QJ43"/>
<dbReference type="GO" id="GO:0016020">
    <property type="term" value="C:membrane"/>
    <property type="evidence" value="ECO:0007669"/>
    <property type="project" value="TreeGrafter"/>
</dbReference>
<protein>
    <recommendedName>
        <fullName evidence="6">Osiris 9</fullName>
    </recommendedName>
</protein>
<evidence type="ECO:0000313" key="4">
    <source>
        <dbReference type="EMBL" id="CAG9760718.1"/>
    </source>
</evidence>
<dbReference type="OrthoDB" id="8194491at2759"/>
<name>A0A9N9QJ43_9CUCU</name>
<sequence length="257" mass="28259">MGRDILLLALVIFTGCVLANDNDDDGTKEEMEVYKIAVEFVDECGSKEISLCLKERALRYIDSLPNELDVGAGFKIKPNGRFSRKNMEDKLPEEPRAREDAVENILWDKVSDYLSSHTIELKVPPDTLQDMKQSVEEGRGKGGGGGGGKNKGGGGGGDRMKGMMMLIQLKAAILGAIALKFVALVAFKALLVGKIALTIASVIALKKLLEHKHHTSTYEVLSHPHHDEYGHFDRSFTQQDQLAYRGYEGAARSKNNK</sequence>
<evidence type="ECO:0000256" key="3">
    <source>
        <dbReference type="SAM" id="SignalP"/>
    </source>
</evidence>
<dbReference type="PANTHER" id="PTHR21879">
    <property type="entry name" value="FI03362P-RELATED-RELATED"/>
    <property type="match status" value="1"/>
</dbReference>
<dbReference type="PANTHER" id="PTHR21879:SF1">
    <property type="entry name" value="FI01546P"/>
    <property type="match status" value="1"/>
</dbReference>
<dbReference type="Proteomes" id="UP001152799">
    <property type="component" value="Chromosome 1"/>
</dbReference>
<evidence type="ECO:0000256" key="2">
    <source>
        <dbReference type="SAM" id="Phobius"/>
    </source>
</evidence>
<feature type="region of interest" description="Disordered" evidence="1">
    <location>
        <begin position="135"/>
        <end position="156"/>
    </location>
</feature>
<reference evidence="4" key="1">
    <citation type="submission" date="2022-01" db="EMBL/GenBank/DDBJ databases">
        <authorList>
            <person name="King R."/>
        </authorList>
    </citation>
    <scope>NUCLEOTIDE SEQUENCE</scope>
</reference>
<keyword evidence="5" id="KW-1185">Reference proteome</keyword>
<accession>A0A9N9QJ43</accession>